<proteinExistence type="predicted"/>
<dbReference type="Gene3D" id="3.40.1550.10">
    <property type="entry name" value="CheC-like"/>
    <property type="match status" value="1"/>
</dbReference>
<keyword evidence="3" id="KW-1185">Reference proteome</keyword>
<dbReference type="EMBL" id="JAASRN010000001">
    <property type="protein sequence ID" value="NIK72524.1"/>
    <property type="molecule type" value="Genomic_DNA"/>
</dbReference>
<dbReference type="AlphaFoldDB" id="A0A846MM19"/>
<dbReference type="RefSeq" id="WP_166917852.1">
    <property type="nucleotide sequence ID" value="NZ_JAASRN010000001.1"/>
</dbReference>
<accession>A0A846MM19</accession>
<sequence>MIQLTPYEFDITRELFSIALANAADAFSKYAGEKVMIKDYSIEIFDKEQQEETIKRLHDEHFYTLNTEIKGALHGKAYLLFQHEEIKKVFQIFAQPPVSIVEKEGEITDIQKDILLELDNIISAAVVTQVANFTELFIYGDIPRFSYNTASQLGELFKKDFETFGHVLNIRTQLQTYDTNINPLFVCFMDDEFLSTMKQMILIKGNNILQKQLKRR</sequence>
<gene>
    <name evidence="2" type="ORF">FHS56_000010</name>
</gene>
<evidence type="ECO:0000313" key="3">
    <source>
        <dbReference type="Proteomes" id="UP000537126"/>
    </source>
</evidence>
<name>A0A846MM19_9BACT</name>
<dbReference type="SUPFAM" id="SSF103039">
    <property type="entry name" value="CheC-like"/>
    <property type="match status" value="1"/>
</dbReference>
<evidence type="ECO:0000313" key="2">
    <source>
        <dbReference type="EMBL" id="NIK72524.1"/>
    </source>
</evidence>
<dbReference type="GO" id="GO:0006935">
    <property type="term" value="P:chemotaxis"/>
    <property type="evidence" value="ECO:0007669"/>
    <property type="project" value="UniProtKB-KW"/>
</dbReference>
<dbReference type="Proteomes" id="UP000537126">
    <property type="component" value="Unassembled WGS sequence"/>
</dbReference>
<comment type="caution">
    <text evidence="2">The sequence shown here is derived from an EMBL/GenBank/DDBJ whole genome shotgun (WGS) entry which is preliminary data.</text>
</comment>
<reference evidence="2 3" key="1">
    <citation type="submission" date="2020-03" db="EMBL/GenBank/DDBJ databases">
        <title>Genomic Encyclopedia of Type Strains, Phase IV (KMG-IV): sequencing the most valuable type-strain genomes for metagenomic binning, comparative biology and taxonomic classification.</title>
        <authorList>
            <person name="Goeker M."/>
        </authorList>
    </citation>
    <scope>NUCLEOTIDE SEQUENCE [LARGE SCALE GENOMIC DNA]</scope>
    <source>
        <strain evidence="2 3">DSM 5718</strain>
    </source>
</reference>
<organism evidence="2 3">
    <name type="scientific">Thermonema lapsum</name>
    <dbReference type="NCBI Taxonomy" id="28195"/>
    <lineage>
        <taxon>Bacteria</taxon>
        <taxon>Pseudomonadati</taxon>
        <taxon>Bacteroidota</taxon>
        <taxon>Cytophagia</taxon>
        <taxon>Cytophagales</taxon>
        <taxon>Thermonemataceae</taxon>
        <taxon>Thermonema</taxon>
    </lineage>
</organism>
<protein>
    <submittedName>
        <fullName evidence="2">Chemotaxis protein CheY-P-specific phosphatase CheC</fullName>
    </submittedName>
</protein>
<dbReference type="InterPro" id="IPR028976">
    <property type="entry name" value="CheC-like_sf"/>
</dbReference>
<evidence type="ECO:0000256" key="1">
    <source>
        <dbReference type="ARBA" id="ARBA00022500"/>
    </source>
</evidence>
<keyword evidence="1" id="KW-0145">Chemotaxis</keyword>